<evidence type="ECO:0000259" key="11">
    <source>
        <dbReference type="PROSITE" id="PS51384"/>
    </source>
</evidence>
<organism evidence="12 13">
    <name type="scientific">Neodothiora populina</name>
    <dbReference type="NCBI Taxonomy" id="2781224"/>
    <lineage>
        <taxon>Eukaryota</taxon>
        <taxon>Fungi</taxon>
        <taxon>Dikarya</taxon>
        <taxon>Ascomycota</taxon>
        <taxon>Pezizomycotina</taxon>
        <taxon>Dothideomycetes</taxon>
        <taxon>Dothideomycetidae</taxon>
        <taxon>Dothideales</taxon>
        <taxon>Dothioraceae</taxon>
        <taxon>Neodothiora</taxon>
    </lineage>
</organism>
<feature type="domain" description="FAD-binding FR-type" evidence="11">
    <location>
        <begin position="345"/>
        <end position="493"/>
    </location>
</feature>
<keyword evidence="7" id="KW-0560">Oxidoreductase</keyword>
<sequence>MHSSHHHSHFHSHLGRSEESAVMVELSKNVTDFGILSNLTGFSASPFTHGLAGVDQDTNWLLTEVLCLTLGGLCVLTLLFRWLAMGNAHMRHLLTMHSPERQTYWARNHGTWWPAIKKHLLYAPLFKTRHNREMQLTSSIGLGTLPSRYHTLLLTLYILSNFAYCLVLRWHEPTPSILADLRGRSGQLAALNMIPTILFALRNNPLIPLLRVSYDTFNLLHRWCARVCVAESIVHTIAWLVNTGNSGGMLSIKLSLQTSASFSWGMLGTCMFTVLAIQAFSPIRHAAYEVFINVHRLLALFGMIGVYVHLDKANLPQLPYVKLTFGLWIAEWFLRFVRLSYYNMSLKTGMTRVVVEALPAEACRVTFELARPWKFTPGAHVHAYLPSIGLWSSHPFSVAWAETRPRSAALDIEMEKLSSFKHQSVVGQSKGGNVTTLARDSEERNSSVTSVSLIMRARAGMTRKLLDKASAAPNGQIVMYGAIEGPYGGHESLSSFGTVILFAGGVGITHCVGYVYDLLKQYNEGTCSTRKILLVWSVPNTEALEWARPWMDHILRMEGRKDVLRVQLFVTKPRHQNEVNSRTGTVQMFPGRCNPTTIIEKEVAEQVGAMGITVCGPGAFADSVRAAARRKVDESSLVFIEEGFSY</sequence>
<dbReference type="InterPro" id="IPR013121">
    <property type="entry name" value="Fe_red_NAD-bd_6"/>
</dbReference>
<evidence type="ECO:0000313" key="12">
    <source>
        <dbReference type="EMBL" id="KAL1302691.1"/>
    </source>
</evidence>
<dbReference type="InterPro" id="IPR039261">
    <property type="entry name" value="FNR_nucleotide-bd"/>
</dbReference>
<reference evidence="12 13" key="1">
    <citation type="submission" date="2024-07" db="EMBL/GenBank/DDBJ databases">
        <title>Draft sequence of the Neodothiora populina.</title>
        <authorList>
            <person name="Drown D.D."/>
            <person name="Schuette U.S."/>
            <person name="Buechlein A.B."/>
            <person name="Rusch D.R."/>
            <person name="Winton L.W."/>
            <person name="Adams G.A."/>
        </authorList>
    </citation>
    <scope>NUCLEOTIDE SEQUENCE [LARGE SCALE GENOMIC DNA]</scope>
    <source>
        <strain evidence="12 13">CPC 39397</strain>
    </source>
</reference>
<protein>
    <recommendedName>
        <fullName evidence="11">FAD-binding FR-type domain-containing protein</fullName>
    </recommendedName>
</protein>
<keyword evidence="9 10" id="KW-0472">Membrane</keyword>
<evidence type="ECO:0000256" key="4">
    <source>
        <dbReference type="ARBA" id="ARBA00022692"/>
    </source>
</evidence>
<proteinExistence type="inferred from homology"/>
<evidence type="ECO:0000313" key="13">
    <source>
        <dbReference type="Proteomes" id="UP001562354"/>
    </source>
</evidence>
<keyword evidence="5" id="KW-0249">Electron transport</keyword>
<dbReference type="InterPro" id="IPR013112">
    <property type="entry name" value="FAD-bd_8"/>
</dbReference>
<evidence type="ECO:0000256" key="10">
    <source>
        <dbReference type="SAM" id="Phobius"/>
    </source>
</evidence>
<dbReference type="InterPro" id="IPR017927">
    <property type="entry name" value="FAD-bd_FR_type"/>
</dbReference>
<dbReference type="InterPro" id="IPR013130">
    <property type="entry name" value="Fe3_Rdtase_TM_dom"/>
</dbReference>
<keyword evidence="3" id="KW-0813">Transport</keyword>
<gene>
    <name evidence="12" type="ORF">AAFC00_003054</name>
</gene>
<dbReference type="Pfam" id="PF01794">
    <property type="entry name" value="Ferric_reduct"/>
    <property type="match status" value="1"/>
</dbReference>
<dbReference type="Gene3D" id="3.40.50.80">
    <property type="entry name" value="Nucleotide-binding domain of ferredoxin-NADP reductase (FNR) module"/>
    <property type="match status" value="1"/>
</dbReference>
<evidence type="ECO:0000256" key="2">
    <source>
        <dbReference type="ARBA" id="ARBA00006278"/>
    </source>
</evidence>
<dbReference type="PANTHER" id="PTHR32361">
    <property type="entry name" value="FERRIC/CUPRIC REDUCTASE TRANSMEMBRANE COMPONENT"/>
    <property type="match status" value="1"/>
</dbReference>
<evidence type="ECO:0000256" key="7">
    <source>
        <dbReference type="ARBA" id="ARBA00023002"/>
    </source>
</evidence>
<dbReference type="SFLD" id="SFLDS00052">
    <property type="entry name" value="Ferric_Reductase_Domain"/>
    <property type="match status" value="1"/>
</dbReference>
<keyword evidence="8" id="KW-0406">Ion transport</keyword>
<dbReference type="SUPFAM" id="SSF52343">
    <property type="entry name" value="Ferredoxin reductase-like, C-terminal NADP-linked domain"/>
    <property type="match status" value="1"/>
</dbReference>
<evidence type="ECO:0000256" key="1">
    <source>
        <dbReference type="ARBA" id="ARBA00004141"/>
    </source>
</evidence>
<comment type="subcellular location">
    <subcellularLocation>
        <location evidence="1">Membrane</location>
        <topology evidence="1">Multi-pass membrane protein</topology>
    </subcellularLocation>
</comment>
<evidence type="ECO:0000256" key="9">
    <source>
        <dbReference type="ARBA" id="ARBA00023136"/>
    </source>
</evidence>
<dbReference type="Pfam" id="PF08030">
    <property type="entry name" value="NAD_binding_6"/>
    <property type="match status" value="1"/>
</dbReference>
<name>A0ABR3PAG8_9PEZI</name>
<evidence type="ECO:0000256" key="8">
    <source>
        <dbReference type="ARBA" id="ARBA00023065"/>
    </source>
</evidence>
<dbReference type="Pfam" id="PF08022">
    <property type="entry name" value="FAD_binding_8"/>
    <property type="match status" value="1"/>
</dbReference>
<evidence type="ECO:0000256" key="5">
    <source>
        <dbReference type="ARBA" id="ARBA00022982"/>
    </source>
</evidence>
<dbReference type="Proteomes" id="UP001562354">
    <property type="component" value="Unassembled WGS sequence"/>
</dbReference>
<comment type="caution">
    <text evidence="12">The sequence shown here is derived from an EMBL/GenBank/DDBJ whole genome shotgun (WGS) entry which is preliminary data.</text>
</comment>
<keyword evidence="6 10" id="KW-1133">Transmembrane helix</keyword>
<dbReference type="GeneID" id="95976756"/>
<feature type="transmembrane region" description="Helical" evidence="10">
    <location>
        <begin position="261"/>
        <end position="280"/>
    </location>
</feature>
<dbReference type="CDD" id="cd06186">
    <property type="entry name" value="NOX_Duox_like_FAD_NADP"/>
    <property type="match status" value="1"/>
</dbReference>
<keyword evidence="13" id="KW-1185">Reference proteome</keyword>
<dbReference type="InterPro" id="IPR051410">
    <property type="entry name" value="Ferric/Cupric_Reductase"/>
</dbReference>
<accession>A0ABR3PAG8</accession>
<dbReference type="EMBL" id="JBFMKM010000012">
    <property type="protein sequence ID" value="KAL1302691.1"/>
    <property type="molecule type" value="Genomic_DNA"/>
</dbReference>
<evidence type="ECO:0000256" key="3">
    <source>
        <dbReference type="ARBA" id="ARBA00022448"/>
    </source>
</evidence>
<comment type="similarity">
    <text evidence="2">Belongs to the ferric reductase (FRE) family.</text>
</comment>
<keyword evidence="4 10" id="KW-0812">Transmembrane</keyword>
<dbReference type="PANTHER" id="PTHR32361:SF12">
    <property type="entry name" value="PUTATIVE (AFU_ORTHOLOGUE AFUA_1G14340)-RELATED"/>
    <property type="match status" value="1"/>
</dbReference>
<dbReference type="PROSITE" id="PS51384">
    <property type="entry name" value="FAD_FR"/>
    <property type="match status" value="1"/>
</dbReference>
<feature type="transmembrane region" description="Helical" evidence="10">
    <location>
        <begin position="60"/>
        <end position="84"/>
    </location>
</feature>
<evidence type="ECO:0000256" key="6">
    <source>
        <dbReference type="ARBA" id="ARBA00022989"/>
    </source>
</evidence>
<dbReference type="SFLD" id="SFLDG01168">
    <property type="entry name" value="Ferric_reductase_subgroup_(FRE"/>
    <property type="match status" value="1"/>
</dbReference>
<dbReference type="RefSeq" id="XP_069198967.1">
    <property type="nucleotide sequence ID" value="XM_069342468.1"/>
</dbReference>